<dbReference type="EC" id="3.1.22.-" evidence="14"/>
<dbReference type="GO" id="GO:0048257">
    <property type="term" value="F:3'-flap endonuclease activity"/>
    <property type="evidence" value="ECO:0007669"/>
    <property type="project" value="TreeGrafter"/>
</dbReference>
<dbReference type="GO" id="GO:0000727">
    <property type="term" value="P:double-strand break repair via break-induced replication"/>
    <property type="evidence" value="ECO:0007669"/>
    <property type="project" value="UniProtKB-UniRule"/>
</dbReference>
<dbReference type="Gene3D" id="1.10.10.10">
    <property type="entry name" value="Winged helix-like DNA-binding domain superfamily/Winged helix DNA-binding domain"/>
    <property type="match status" value="1"/>
</dbReference>
<evidence type="ECO:0000256" key="9">
    <source>
        <dbReference type="ARBA" id="ARBA00022842"/>
    </source>
</evidence>
<dbReference type="GO" id="GO:0031297">
    <property type="term" value="P:replication fork processing"/>
    <property type="evidence" value="ECO:0007669"/>
    <property type="project" value="UniProtKB-ARBA"/>
</dbReference>
<reference evidence="17 18" key="1">
    <citation type="journal article" date="2016" name="Fungal Biol.">
        <title>The genome of Xylona heveae provides a window into fungal endophytism.</title>
        <authorList>
            <person name="Gazis R."/>
            <person name="Kuo A."/>
            <person name="Riley R."/>
            <person name="LaButti K."/>
            <person name="Lipzen A."/>
            <person name="Lin J."/>
            <person name="Amirebrahimi M."/>
            <person name="Hesse C.N."/>
            <person name="Spatafora J.W."/>
            <person name="Henrissat B."/>
            <person name="Hainaut M."/>
            <person name="Grigoriev I.V."/>
            <person name="Hibbett D.S."/>
        </authorList>
    </citation>
    <scope>NUCLEOTIDE SEQUENCE [LARGE SCALE GENOMIC DNA]</scope>
    <source>
        <strain evidence="17 18">TC161</strain>
    </source>
</reference>
<dbReference type="GO" id="GO:0006308">
    <property type="term" value="P:DNA catabolic process"/>
    <property type="evidence" value="ECO:0007669"/>
    <property type="project" value="UniProtKB-UniRule"/>
</dbReference>
<dbReference type="FunCoup" id="A0A164ZYS3">
    <property type="interactions" value="184"/>
</dbReference>
<dbReference type="GO" id="GO:0046872">
    <property type="term" value="F:metal ion binding"/>
    <property type="evidence" value="ECO:0007669"/>
    <property type="project" value="UniProtKB-UniRule"/>
</dbReference>
<dbReference type="STRING" id="1328760.A0A164ZYS3"/>
<keyword evidence="9 14" id="KW-0460">Magnesium</keyword>
<feature type="domain" description="ERCC4" evidence="16">
    <location>
        <begin position="343"/>
        <end position="449"/>
    </location>
</feature>
<keyword evidence="10 14" id="KW-0233">DNA recombination</keyword>
<evidence type="ECO:0000313" key="18">
    <source>
        <dbReference type="Proteomes" id="UP000076632"/>
    </source>
</evidence>
<evidence type="ECO:0000256" key="2">
    <source>
        <dbReference type="ARBA" id="ARBA00004123"/>
    </source>
</evidence>
<dbReference type="GO" id="GO:0048476">
    <property type="term" value="C:Holliday junction resolvase complex"/>
    <property type="evidence" value="ECO:0007669"/>
    <property type="project" value="UniProtKB-UniRule"/>
</dbReference>
<accession>A0A164ZYS3</accession>
<sequence>MATECANPLLLQWLGEWLETARERNSKGVKTYKKAYDSMKACPLTFAHPSEAQQLHGLGPKLCDRLTEKLKEHCVQNGLPMPEPPYKRRGGRRAAEDEAEPNAAPKRQRKPKPYVPVLRSGPYALILALSSVSEDALQGLTKAQTIERAQPHCDASFTAPSDPTKFYTAWNSMKTLLEKDLVYERGRPLRKYALTEDGWEVAHRIRKTAETGQRNIDAFVGQNPAHLAVTSAPDISTATESAGSKDTAAAASRPEHRRSKSRIDEDGFIELFSSSPLPERPASAPVAIHNNPRTAPSGPAEPQARPQLGPPSGQPTQPQLQSEQTTLPDFQPVIIPASSFSIHLVLDNREVRAKTDRDYIQQELVKKDVVPIMRSLELGDALWVAKCHDPNLLRSLGEEGDEIVLDYIVERKRLDDLVGSIKDGRFQEQKFRLRKSGVQNVIYIIEEITLSQDVASRYHEAVDSAIASTQVVNGFFVKRTPKLDDTIRYLARMTATLKRMYESRPLALIPASVLSPTTYLPLLDHLRSTASSSSGAGLSTLTAPSPNSSRNSSSSSSSYYITYPAFSSLASKSESLTLRDVFLKMLMCTRGVSGDKALEIQKTWKTPAAFFAVLDASSTVDANNNNNNNSNSNSNDDTKKRDELLFARMGNLVGRKKVGKALSKKVAEVWAG</sequence>
<dbReference type="InParanoid" id="A0A164ZYS3"/>
<keyword evidence="8 14" id="KW-0378">Hydrolase</keyword>
<evidence type="ECO:0000313" key="17">
    <source>
        <dbReference type="EMBL" id="KZF19714.1"/>
    </source>
</evidence>
<proteinExistence type="inferred from homology"/>
<keyword evidence="4 14" id="KW-0540">Nuclease</keyword>
<feature type="compositionally biased region" description="Polar residues" evidence="15">
    <location>
        <begin position="235"/>
        <end position="244"/>
    </location>
</feature>
<dbReference type="Gene3D" id="1.10.150.110">
    <property type="entry name" value="DNA polymerase beta, N-terminal domain-like"/>
    <property type="match status" value="1"/>
</dbReference>
<comment type="subunit">
    <text evidence="14">Interacts with EME1.</text>
</comment>
<comment type="subcellular location">
    <subcellularLocation>
        <location evidence="2 14">Nucleus</location>
    </subcellularLocation>
</comment>
<dbReference type="AlphaFoldDB" id="A0A164ZYS3"/>
<dbReference type="InterPro" id="IPR047417">
    <property type="entry name" value="WHD_MUS81"/>
</dbReference>
<feature type="region of interest" description="Disordered" evidence="15">
    <location>
        <begin position="235"/>
        <end position="324"/>
    </location>
</feature>
<evidence type="ECO:0000256" key="11">
    <source>
        <dbReference type="ARBA" id="ARBA00023204"/>
    </source>
</evidence>
<dbReference type="FunFam" id="1.10.10.10:FF:000307">
    <property type="entry name" value="Crossover junction endonuclease MUS81"/>
    <property type="match status" value="1"/>
</dbReference>
<dbReference type="FunFam" id="1.10.150.110:FF:000001">
    <property type="entry name" value="Putative Crossover junction endonuclease MUS81"/>
    <property type="match status" value="1"/>
</dbReference>
<evidence type="ECO:0000256" key="3">
    <source>
        <dbReference type="ARBA" id="ARBA00010015"/>
    </source>
</evidence>
<dbReference type="Pfam" id="PF14716">
    <property type="entry name" value="HHH_8"/>
    <property type="match status" value="1"/>
</dbReference>
<keyword evidence="6 14" id="KW-0255">Endonuclease</keyword>
<evidence type="ECO:0000256" key="5">
    <source>
        <dbReference type="ARBA" id="ARBA00022723"/>
    </source>
</evidence>
<keyword evidence="13" id="KW-0469">Meiosis</keyword>
<dbReference type="InterPro" id="IPR011335">
    <property type="entry name" value="Restrct_endonuc-II-like"/>
</dbReference>
<evidence type="ECO:0000256" key="14">
    <source>
        <dbReference type="RuleBase" id="RU369042"/>
    </source>
</evidence>
<dbReference type="OMA" id="ELGDAMW"/>
<dbReference type="GO" id="GO:0000712">
    <property type="term" value="P:resolution of meiotic recombination intermediates"/>
    <property type="evidence" value="ECO:0007669"/>
    <property type="project" value="TreeGrafter"/>
</dbReference>
<protein>
    <recommendedName>
        <fullName evidence="14">Crossover junction endonuclease MUS81</fullName>
        <ecNumber evidence="14">3.1.22.-</ecNumber>
    </recommendedName>
</protein>
<feature type="region of interest" description="Disordered" evidence="15">
    <location>
        <begin position="76"/>
        <end position="114"/>
    </location>
</feature>
<evidence type="ECO:0000259" key="16">
    <source>
        <dbReference type="SMART" id="SM00891"/>
    </source>
</evidence>
<dbReference type="CDD" id="cd20074">
    <property type="entry name" value="XPF_nuclease_Mus81"/>
    <property type="match status" value="1"/>
</dbReference>
<dbReference type="PANTHER" id="PTHR13451:SF0">
    <property type="entry name" value="CROSSOVER JUNCTION ENDONUCLEASE MUS81"/>
    <property type="match status" value="1"/>
</dbReference>
<feature type="compositionally biased region" description="Polar residues" evidence="15">
    <location>
        <begin position="314"/>
        <end position="324"/>
    </location>
</feature>
<name>A0A164ZYS3_XYLHT</name>
<dbReference type="InterPro" id="IPR036388">
    <property type="entry name" value="WH-like_DNA-bd_sf"/>
</dbReference>
<dbReference type="OrthoDB" id="5963188at2759"/>
<evidence type="ECO:0000256" key="6">
    <source>
        <dbReference type="ARBA" id="ARBA00022759"/>
    </source>
</evidence>
<evidence type="ECO:0000256" key="7">
    <source>
        <dbReference type="ARBA" id="ARBA00022763"/>
    </source>
</evidence>
<dbReference type="Pfam" id="PF02732">
    <property type="entry name" value="ERCC4"/>
    <property type="match status" value="1"/>
</dbReference>
<evidence type="ECO:0000256" key="13">
    <source>
        <dbReference type="ARBA" id="ARBA00023254"/>
    </source>
</evidence>
<dbReference type="SUPFAM" id="SSF52980">
    <property type="entry name" value="Restriction endonuclease-like"/>
    <property type="match status" value="1"/>
</dbReference>
<keyword evidence="18" id="KW-1185">Reference proteome</keyword>
<dbReference type="GO" id="GO:0003677">
    <property type="term" value="F:DNA binding"/>
    <property type="evidence" value="ECO:0007669"/>
    <property type="project" value="UniProtKB-UniRule"/>
</dbReference>
<gene>
    <name evidence="17" type="ORF">L228DRAFT_285651</name>
</gene>
<dbReference type="SUPFAM" id="SSF47802">
    <property type="entry name" value="DNA polymerase beta, N-terminal domain-like"/>
    <property type="match status" value="1"/>
</dbReference>
<evidence type="ECO:0000256" key="8">
    <source>
        <dbReference type="ARBA" id="ARBA00022801"/>
    </source>
</evidence>
<comment type="function">
    <text evidence="14">Interacts with EME1 to form a DNA structure-specific endonuclease with substrate preference for branched DNA structures with a 5'-end at the branch nick. Typical substrates include 3'-flap structures, D-loops, replication forks and nicked Holliday junctions. May be required in mitosis for the processing of stalled or collapsed replication fork intermediates. May be required in meiosis for the repair of meiosis-specific double strand breaks subsequent to single-end invasion (SEI).</text>
</comment>
<dbReference type="InterPro" id="IPR047416">
    <property type="entry name" value="XPF_nuclease_Mus81"/>
</dbReference>
<dbReference type="CDD" id="cd21036">
    <property type="entry name" value="WH_MUS81"/>
    <property type="match status" value="1"/>
</dbReference>
<organism evidence="17 18">
    <name type="scientific">Xylona heveae (strain CBS 132557 / TC161)</name>
    <dbReference type="NCBI Taxonomy" id="1328760"/>
    <lineage>
        <taxon>Eukaryota</taxon>
        <taxon>Fungi</taxon>
        <taxon>Dikarya</taxon>
        <taxon>Ascomycota</taxon>
        <taxon>Pezizomycotina</taxon>
        <taxon>Xylonomycetes</taxon>
        <taxon>Xylonales</taxon>
        <taxon>Xylonaceae</taxon>
        <taxon>Xylona</taxon>
    </lineage>
</organism>
<evidence type="ECO:0000256" key="10">
    <source>
        <dbReference type="ARBA" id="ARBA00023172"/>
    </source>
</evidence>
<feature type="region of interest" description="Disordered" evidence="15">
    <location>
        <begin position="531"/>
        <end position="557"/>
    </location>
</feature>
<keyword evidence="12 14" id="KW-0539">Nucleus</keyword>
<evidence type="ECO:0000256" key="12">
    <source>
        <dbReference type="ARBA" id="ARBA00023242"/>
    </source>
</evidence>
<keyword evidence="11 14" id="KW-0234">DNA repair</keyword>
<evidence type="ECO:0000256" key="15">
    <source>
        <dbReference type="SAM" id="MobiDB-lite"/>
    </source>
</evidence>
<dbReference type="Gene3D" id="3.40.50.10130">
    <property type="match status" value="1"/>
</dbReference>
<dbReference type="GeneID" id="28901497"/>
<dbReference type="InterPro" id="IPR033309">
    <property type="entry name" value="Mus81"/>
</dbReference>
<dbReference type="InterPro" id="IPR006166">
    <property type="entry name" value="ERCC4_domain"/>
</dbReference>
<dbReference type="PANTHER" id="PTHR13451">
    <property type="entry name" value="CLASS II CROSSOVER JUNCTION ENDONUCLEASE MUS81"/>
    <property type="match status" value="1"/>
</dbReference>
<evidence type="ECO:0000256" key="4">
    <source>
        <dbReference type="ARBA" id="ARBA00022722"/>
    </source>
</evidence>
<dbReference type="EMBL" id="KV407465">
    <property type="protein sequence ID" value="KZF19714.1"/>
    <property type="molecule type" value="Genomic_DNA"/>
</dbReference>
<dbReference type="InterPro" id="IPR027421">
    <property type="entry name" value="DNA_pol_lamdba_lyase_dom_sf"/>
</dbReference>
<comment type="similarity">
    <text evidence="3 14">Belongs to the XPF family.</text>
</comment>
<dbReference type="InterPro" id="IPR010996">
    <property type="entry name" value="HHH_MUS81"/>
</dbReference>
<dbReference type="RefSeq" id="XP_018185269.1">
    <property type="nucleotide sequence ID" value="XM_018336360.1"/>
</dbReference>
<dbReference type="Proteomes" id="UP000076632">
    <property type="component" value="Unassembled WGS sequence"/>
</dbReference>
<dbReference type="Gene3D" id="1.10.150.670">
    <property type="entry name" value="Crossover junction endonuclease EME1, DNA-binding domain"/>
    <property type="match status" value="1"/>
</dbReference>
<dbReference type="GO" id="GO:0031573">
    <property type="term" value="P:mitotic intra-S DNA damage checkpoint signaling"/>
    <property type="evidence" value="ECO:0007669"/>
    <property type="project" value="TreeGrafter"/>
</dbReference>
<dbReference type="SMART" id="SM00891">
    <property type="entry name" value="ERCC4"/>
    <property type="match status" value="1"/>
</dbReference>
<dbReference type="GO" id="GO:0008821">
    <property type="term" value="F:crossover junction DNA endonuclease activity"/>
    <property type="evidence" value="ECO:0007669"/>
    <property type="project" value="UniProtKB-UniRule"/>
</dbReference>
<comment type="cofactor">
    <cofactor evidence="1 14">
        <name>Mg(2+)</name>
        <dbReference type="ChEBI" id="CHEBI:18420"/>
    </cofactor>
</comment>
<dbReference type="InterPro" id="IPR042530">
    <property type="entry name" value="EME1/EME2_C"/>
</dbReference>
<keyword evidence="7 14" id="KW-0227">DNA damage</keyword>
<dbReference type="Pfam" id="PF21136">
    <property type="entry name" value="WHD_MUS81"/>
    <property type="match status" value="1"/>
</dbReference>
<evidence type="ECO:0000256" key="1">
    <source>
        <dbReference type="ARBA" id="ARBA00001946"/>
    </source>
</evidence>
<keyword evidence="5 14" id="KW-0479">Metal-binding</keyword>
<dbReference type="GO" id="GO:0005634">
    <property type="term" value="C:nucleus"/>
    <property type="evidence" value="ECO:0007669"/>
    <property type="project" value="UniProtKB-SubCell"/>
</dbReference>
<dbReference type="FunFam" id="3.40.50.10130:FF:000003">
    <property type="entry name" value="Crossover junction endonuclease MUS81"/>
    <property type="match status" value="1"/>
</dbReference>